<evidence type="ECO:0000256" key="1">
    <source>
        <dbReference type="ARBA" id="ARBA00022741"/>
    </source>
</evidence>
<keyword evidence="1" id="KW-0547">Nucleotide-binding</keyword>
<dbReference type="CDD" id="cd03230">
    <property type="entry name" value="ABC_DR_subfamily_A"/>
    <property type="match status" value="1"/>
</dbReference>
<accession>A0A6N7QXK8</accession>
<dbReference type="GO" id="GO:0016887">
    <property type="term" value="F:ATP hydrolysis activity"/>
    <property type="evidence" value="ECO:0007669"/>
    <property type="project" value="InterPro"/>
</dbReference>
<dbReference type="SMART" id="SM00382">
    <property type="entry name" value="AAA"/>
    <property type="match status" value="1"/>
</dbReference>
<evidence type="ECO:0000259" key="3">
    <source>
        <dbReference type="PROSITE" id="PS50893"/>
    </source>
</evidence>
<proteinExistence type="predicted"/>
<comment type="caution">
    <text evidence="4">The sequence shown here is derived from an EMBL/GenBank/DDBJ whole genome shotgun (WGS) entry which is preliminary data.</text>
</comment>
<evidence type="ECO:0000256" key="2">
    <source>
        <dbReference type="ARBA" id="ARBA00022840"/>
    </source>
</evidence>
<dbReference type="GO" id="GO:0005524">
    <property type="term" value="F:ATP binding"/>
    <property type="evidence" value="ECO:0007669"/>
    <property type="project" value="UniProtKB-KW"/>
</dbReference>
<dbReference type="AlphaFoldDB" id="A0A6N7QXK8"/>
<dbReference type="RefSeq" id="WP_153834442.1">
    <property type="nucleotide sequence ID" value="NZ_JBHUMW010000025.1"/>
</dbReference>
<dbReference type="PANTHER" id="PTHR43158:SF1">
    <property type="entry name" value="ABC TRANSPORTER, ATP-BINDING PROTEIN"/>
    <property type="match status" value="1"/>
</dbReference>
<dbReference type="InterPro" id="IPR003593">
    <property type="entry name" value="AAA+_ATPase"/>
</dbReference>
<organism evidence="4 5">
    <name type="scientific">Gracilibacillus thailandensis</name>
    <dbReference type="NCBI Taxonomy" id="563735"/>
    <lineage>
        <taxon>Bacteria</taxon>
        <taxon>Bacillati</taxon>
        <taxon>Bacillota</taxon>
        <taxon>Bacilli</taxon>
        <taxon>Bacillales</taxon>
        <taxon>Bacillaceae</taxon>
        <taxon>Gracilibacillus</taxon>
    </lineage>
</organism>
<gene>
    <name evidence="4" type="ORF">GH885_04580</name>
</gene>
<dbReference type="InterPro" id="IPR027417">
    <property type="entry name" value="P-loop_NTPase"/>
</dbReference>
<dbReference type="PROSITE" id="PS50893">
    <property type="entry name" value="ABC_TRANSPORTER_2"/>
    <property type="match status" value="1"/>
</dbReference>
<dbReference type="Pfam" id="PF00005">
    <property type="entry name" value="ABC_tran"/>
    <property type="match status" value="1"/>
</dbReference>
<name>A0A6N7QXK8_9BACI</name>
<reference evidence="4 5" key="1">
    <citation type="submission" date="2019-10" db="EMBL/GenBank/DDBJ databases">
        <title>Gracilibacillus salitolerans sp. nov., a moderate halophile isolated from a saline soil in northwest China.</title>
        <authorList>
            <person name="Gan L."/>
        </authorList>
    </citation>
    <scope>NUCLEOTIDE SEQUENCE [LARGE SCALE GENOMIC DNA]</scope>
    <source>
        <strain evidence="4 5">TP2-8</strain>
    </source>
</reference>
<evidence type="ECO:0000313" key="5">
    <source>
        <dbReference type="Proteomes" id="UP000435187"/>
    </source>
</evidence>
<dbReference type="Gene3D" id="3.40.50.300">
    <property type="entry name" value="P-loop containing nucleotide triphosphate hydrolases"/>
    <property type="match status" value="1"/>
</dbReference>
<sequence length="221" mass="25511">MLEVQHISKRRKFRKVLQDCSFVIETGKIIGIIGENGSGKTTLLKVLAGILRANQGTINLENDRSQQISYSPDQSYFYDYFSIEELIEFYQSQYPDFNQERANALIKFFTLNRKEKIKYLSKGQLGRVKIAVTIAREAPFLVLDEPLAGLDPLVKEKIIKGIIQFIDLESQSLIITTHELLEVEPILDEVIVMKNGTIIEQKQVEQIREETTIQDWLEQIY</sequence>
<dbReference type="InterPro" id="IPR003439">
    <property type="entry name" value="ABC_transporter-like_ATP-bd"/>
</dbReference>
<dbReference type="EMBL" id="WJEE01000006">
    <property type="protein sequence ID" value="MRI65625.1"/>
    <property type="molecule type" value="Genomic_DNA"/>
</dbReference>
<feature type="domain" description="ABC transporter" evidence="3">
    <location>
        <begin position="2"/>
        <end position="220"/>
    </location>
</feature>
<dbReference type="SUPFAM" id="SSF52540">
    <property type="entry name" value="P-loop containing nucleoside triphosphate hydrolases"/>
    <property type="match status" value="1"/>
</dbReference>
<keyword evidence="2 4" id="KW-0067">ATP-binding</keyword>
<dbReference type="PANTHER" id="PTHR43158">
    <property type="entry name" value="SKFA PEPTIDE EXPORT ATP-BINDING PROTEIN SKFE"/>
    <property type="match status" value="1"/>
</dbReference>
<keyword evidence="5" id="KW-1185">Reference proteome</keyword>
<dbReference type="Proteomes" id="UP000435187">
    <property type="component" value="Unassembled WGS sequence"/>
</dbReference>
<protein>
    <submittedName>
        <fullName evidence="4">ATP-binding cassette domain-containing protein</fullName>
    </submittedName>
</protein>
<evidence type="ECO:0000313" key="4">
    <source>
        <dbReference type="EMBL" id="MRI65625.1"/>
    </source>
</evidence>